<dbReference type="Proteomes" id="UP001215280">
    <property type="component" value="Unassembled WGS sequence"/>
</dbReference>
<feature type="region of interest" description="Disordered" evidence="1">
    <location>
        <begin position="383"/>
        <end position="408"/>
    </location>
</feature>
<protein>
    <submittedName>
        <fullName evidence="2">Uncharacterized protein</fullName>
    </submittedName>
</protein>
<evidence type="ECO:0000313" key="3">
    <source>
        <dbReference type="Proteomes" id="UP001215280"/>
    </source>
</evidence>
<gene>
    <name evidence="2" type="ORF">DFH07DRAFT_972795</name>
</gene>
<dbReference type="AlphaFoldDB" id="A0AAD7HFS6"/>
<feature type="compositionally biased region" description="Low complexity" evidence="1">
    <location>
        <begin position="319"/>
        <end position="332"/>
    </location>
</feature>
<evidence type="ECO:0000313" key="2">
    <source>
        <dbReference type="EMBL" id="KAJ7719784.1"/>
    </source>
</evidence>
<comment type="caution">
    <text evidence="2">The sequence shown here is derived from an EMBL/GenBank/DDBJ whole genome shotgun (WGS) entry which is preliminary data.</text>
</comment>
<keyword evidence="3" id="KW-1185">Reference proteome</keyword>
<proteinExistence type="predicted"/>
<dbReference type="EMBL" id="JARJLG010000287">
    <property type="protein sequence ID" value="KAJ7719784.1"/>
    <property type="molecule type" value="Genomic_DNA"/>
</dbReference>
<accession>A0AAD7HFS6</accession>
<organism evidence="2 3">
    <name type="scientific">Mycena maculata</name>
    <dbReference type="NCBI Taxonomy" id="230809"/>
    <lineage>
        <taxon>Eukaryota</taxon>
        <taxon>Fungi</taxon>
        <taxon>Dikarya</taxon>
        <taxon>Basidiomycota</taxon>
        <taxon>Agaricomycotina</taxon>
        <taxon>Agaricomycetes</taxon>
        <taxon>Agaricomycetidae</taxon>
        <taxon>Agaricales</taxon>
        <taxon>Marasmiineae</taxon>
        <taxon>Mycenaceae</taxon>
        <taxon>Mycena</taxon>
    </lineage>
</organism>
<feature type="region of interest" description="Disordered" evidence="1">
    <location>
        <begin position="319"/>
        <end position="346"/>
    </location>
</feature>
<name>A0AAD7HFS6_9AGAR</name>
<evidence type="ECO:0000256" key="1">
    <source>
        <dbReference type="SAM" id="MobiDB-lite"/>
    </source>
</evidence>
<reference evidence="2" key="1">
    <citation type="submission" date="2023-03" db="EMBL/GenBank/DDBJ databases">
        <title>Massive genome expansion in bonnet fungi (Mycena s.s.) driven by repeated elements and novel gene families across ecological guilds.</title>
        <authorList>
            <consortium name="Lawrence Berkeley National Laboratory"/>
            <person name="Harder C.B."/>
            <person name="Miyauchi S."/>
            <person name="Viragh M."/>
            <person name="Kuo A."/>
            <person name="Thoen E."/>
            <person name="Andreopoulos B."/>
            <person name="Lu D."/>
            <person name="Skrede I."/>
            <person name="Drula E."/>
            <person name="Henrissat B."/>
            <person name="Morin E."/>
            <person name="Kohler A."/>
            <person name="Barry K."/>
            <person name="LaButti K."/>
            <person name="Morin E."/>
            <person name="Salamov A."/>
            <person name="Lipzen A."/>
            <person name="Mereny Z."/>
            <person name="Hegedus B."/>
            <person name="Baldrian P."/>
            <person name="Stursova M."/>
            <person name="Weitz H."/>
            <person name="Taylor A."/>
            <person name="Grigoriev I.V."/>
            <person name="Nagy L.G."/>
            <person name="Martin F."/>
            <person name="Kauserud H."/>
        </authorList>
    </citation>
    <scope>NUCLEOTIDE SEQUENCE</scope>
    <source>
        <strain evidence="2">CBHHK188m</strain>
    </source>
</reference>
<sequence>MELLLQFLLYVRENKGSRALNHMELNVERGLSCWSTRHEFVAISLLNQNVDVPYMLEVRGPLRAQDNLLKLGPLHKKVQAHLEKIAANPKLVTGPDATYETATLDGKIWQKPEVVYAARARIVEWKLEHVNALVVAYCKGALATWHRFDTEWDDEGPIAKLSPDNIERAWLEVTNDGNESELGIFRQAAKSAPNMSLAYHSAMRMYKANKTSEFLPTLSAQDRQAIRVQVRIQDGSGSNRKNKHAQIVHMKEIVDKNLKRDDERKERADKAKEVLTKIIAIASVPELDTAFKIGRGSAGYLTVAALDLQLDWHIANSVKESTSSDTSASGISKAKSGPNGRGNRDTRYGYLRDAISRRSQILERVAVGLSSIQVVEEAAPEEVISDQMEVDDGGFDSEEEYYDRQNSF</sequence>
<feature type="compositionally biased region" description="Acidic residues" evidence="1">
    <location>
        <begin position="383"/>
        <end position="401"/>
    </location>
</feature>